<dbReference type="Gene3D" id="3.40.1080.20">
    <property type="entry name" value="Acetyl-CoA hydrolase/transferase C-terminal domain"/>
    <property type="match status" value="1"/>
</dbReference>
<sequence length="648" mass="70796">MPHLTDDYNAAVDAVLQRVGKTLVLGIPLGLGKPVGFTNALYERVKHDSSLSLTIFTALSLNRPKLGGLGGRFANPMFDRVMGGVEPLLYLRDRDRGALPPNVTVREFFFQAGSQLNNSVAQQHYISTNYTFVAREMIDHGANVFAQIVAPHPDDNTPRVSLSCNPDVSLDVVPAARARWPVAVVGEMHRELPYMPGDSELDHSEFDVLIDRPTRPDSLFAVPKAPVTLADHAIGLHASTLVPDGGTIQLGIGALGDTVSHALILRHRQPEQWRQLVGEPHELARRIGGQGPFEQGLYGATEMFVDGFLALYDAGILTRQVVDDIERQRALNAGATPEAGETTQVLHGGFYLGTRRFYERLAAMSLDERRRFHMTSVTRINHLYGSETLDRLQRTQARFINTALKCTLAGAVVSDGLDNHRVLSGVGGQYNFVAQAHALHDGRSILLIKAVREDGDRAESNIVWDYPHTTIARHLRDIVITEYGIADLRGATDRDIIARLLNITDSRFQQSLLQRAQSAGKIEADYQIPPAHRNNTPDALKARLDAARRSGALPAFPLPSDWTPDEQALAVALSALKSRQARHSSLGLAWQAWRSGAPAARVQALLARVGLDTPAGLQDHIAARLLAAELETVLDEGPAALSPVEIAE</sequence>
<evidence type="ECO:0000313" key="2">
    <source>
        <dbReference type="EMBL" id="PWN57904.1"/>
    </source>
</evidence>
<dbReference type="InterPro" id="IPR026888">
    <property type="entry name" value="AcetylCoA_hyd_C"/>
</dbReference>
<dbReference type="EMBL" id="QEQK01000001">
    <property type="protein sequence ID" value="PWN57904.1"/>
    <property type="molecule type" value="Genomic_DNA"/>
</dbReference>
<dbReference type="Proteomes" id="UP000251800">
    <property type="component" value="Unassembled WGS sequence"/>
</dbReference>
<dbReference type="SUPFAM" id="SSF100950">
    <property type="entry name" value="NagB/RpiA/CoA transferase-like"/>
    <property type="match status" value="1"/>
</dbReference>
<dbReference type="GO" id="GO:0006083">
    <property type="term" value="P:acetate metabolic process"/>
    <property type="evidence" value="ECO:0007669"/>
    <property type="project" value="InterPro"/>
</dbReference>
<dbReference type="Gene3D" id="3.30.750.70">
    <property type="entry name" value="4-hydroxybutyrate coenzyme like domains"/>
    <property type="match status" value="1"/>
</dbReference>
<dbReference type="Pfam" id="PF13336">
    <property type="entry name" value="AcetylCoA_hyd_C"/>
    <property type="match status" value="1"/>
</dbReference>
<reference evidence="2 3" key="1">
    <citation type="submission" date="2018-05" db="EMBL/GenBank/DDBJ databases">
        <title>Abyssibacter profundi OUC007T gen. nov., sp. nov, a marine bacterium isolated from seawater of the Mariana Trench.</title>
        <authorList>
            <person name="Zhou S."/>
        </authorList>
    </citation>
    <scope>NUCLEOTIDE SEQUENCE [LARGE SCALE GENOMIC DNA]</scope>
    <source>
        <strain evidence="2 3">OUC007</strain>
    </source>
</reference>
<protein>
    <submittedName>
        <fullName evidence="2">Acetyl-CoA hydrolase</fullName>
    </submittedName>
</protein>
<evidence type="ECO:0000313" key="3">
    <source>
        <dbReference type="Proteomes" id="UP000251800"/>
    </source>
</evidence>
<organism evidence="2 3">
    <name type="scientific">Abyssibacter profundi</name>
    <dbReference type="NCBI Taxonomy" id="2182787"/>
    <lineage>
        <taxon>Bacteria</taxon>
        <taxon>Pseudomonadati</taxon>
        <taxon>Pseudomonadota</taxon>
        <taxon>Gammaproteobacteria</taxon>
        <taxon>Chromatiales</taxon>
        <taxon>Oceanococcaceae</taxon>
        <taxon>Abyssibacter</taxon>
    </lineage>
</organism>
<dbReference type="GO" id="GO:0008775">
    <property type="term" value="F:acetate CoA-transferase activity"/>
    <property type="evidence" value="ECO:0007669"/>
    <property type="project" value="InterPro"/>
</dbReference>
<gene>
    <name evidence="2" type="ORF">DEH80_01605</name>
</gene>
<dbReference type="InterPro" id="IPR037171">
    <property type="entry name" value="NagB/RpiA_transferase-like"/>
</dbReference>
<feature type="domain" description="Acetyl-CoA hydrolase/transferase C-terminal" evidence="1">
    <location>
        <begin position="353"/>
        <end position="515"/>
    </location>
</feature>
<dbReference type="Gene3D" id="3.40.1080.10">
    <property type="entry name" value="Glutaconate Coenzyme A-transferase"/>
    <property type="match status" value="1"/>
</dbReference>
<dbReference type="InterPro" id="IPR038460">
    <property type="entry name" value="AcetylCoA_hyd_C_sf"/>
</dbReference>
<accession>A0A363UR25</accession>
<dbReference type="RefSeq" id="WP_109718760.1">
    <property type="nucleotide sequence ID" value="NZ_QEQK01000001.1"/>
</dbReference>
<dbReference type="AlphaFoldDB" id="A0A363UR25"/>
<dbReference type="PANTHER" id="PTHR21432">
    <property type="entry name" value="ACETYL-COA HYDROLASE-RELATED"/>
    <property type="match status" value="1"/>
</dbReference>
<proteinExistence type="predicted"/>
<name>A0A363UR25_9GAMM</name>
<keyword evidence="3" id="KW-1185">Reference proteome</keyword>
<evidence type="ECO:0000259" key="1">
    <source>
        <dbReference type="Pfam" id="PF13336"/>
    </source>
</evidence>
<dbReference type="GO" id="GO:0016787">
    <property type="term" value="F:hydrolase activity"/>
    <property type="evidence" value="ECO:0007669"/>
    <property type="project" value="UniProtKB-KW"/>
</dbReference>
<comment type="caution">
    <text evidence="2">The sequence shown here is derived from an EMBL/GenBank/DDBJ whole genome shotgun (WGS) entry which is preliminary data.</text>
</comment>
<dbReference type="InterPro" id="IPR046433">
    <property type="entry name" value="ActCoA_hydro"/>
</dbReference>
<keyword evidence="2" id="KW-0378">Hydrolase</keyword>
<dbReference type="PANTHER" id="PTHR21432:SF20">
    <property type="entry name" value="ACETYL-COA HYDROLASE"/>
    <property type="match status" value="1"/>
</dbReference>
<dbReference type="OrthoDB" id="9801795at2"/>